<dbReference type="RefSeq" id="XP_020435622.1">
    <property type="nucleotide sequence ID" value="XM_020574453.1"/>
</dbReference>
<evidence type="ECO:0000256" key="2">
    <source>
        <dbReference type="ARBA" id="ARBA00022490"/>
    </source>
</evidence>
<dbReference type="PROSITE" id="PS50086">
    <property type="entry name" value="TBC_RABGAP"/>
    <property type="match status" value="1"/>
</dbReference>
<evidence type="ECO:0000256" key="5">
    <source>
        <dbReference type="ARBA" id="ARBA00061049"/>
    </source>
</evidence>
<dbReference type="OMA" id="CHKSEPQ"/>
<dbReference type="Gene3D" id="1.10.472.80">
    <property type="entry name" value="Ypt/Rab-GAP domain of gyp1p, domain 3"/>
    <property type="match status" value="1"/>
</dbReference>
<protein>
    <submittedName>
        <fullName evidence="7">RabGAP/TBC domain-containing protein</fullName>
    </submittedName>
</protein>
<accession>D3B513</accession>
<dbReference type="InterPro" id="IPR000195">
    <property type="entry name" value="Rab-GAP-TBC_dom"/>
</dbReference>
<dbReference type="InParanoid" id="D3B513"/>
<keyword evidence="2" id="KW-0963">Cytoplasm</keyword>
<comment type="subcellular location">
    <subcellularLocation>
        <location evidence="1">Cytoplasm</location>
        <location evidence="1">Cytoskeleton</location>
    </subcellularLocation>
</comment>
<keyword evidence="4" id="KW-0131">Cell cycle</keyword>
<evidence type="ECO:0000259" key="6">
    <source>
        <dbReference type="PROSITE" id="PS50086"/>
    </source>
</evidence>
<sequence>MISTECSSRLFTLDLQLKLILNSNSSFLFCTGSLSQSQLAAAAAVGASSTTTSPNTALRKKYLDLIEYGNKHYETTTQNLYQLRKTILLEGLPPETEEEIEDRRKDSPRCSLRGLVWKILLGIKECDAEKYIELLKLGSSDQYQKIRKDISRTFMKDALFCQAVSQDKLSRCLNAFVHMTSEIKSNLNYVQGMNAICGAFLYVLPELDAFYCFQQLVLHYCHLYLVPKISGVHTALNILDTILEFVDPELYGYLKTRSYDPVLLTHAILSLGTSTPPLGELLHLWDFYFAFGIHLNVICTIAQLLLMRDTLLAHPSPCSLFRSLPELDSETIINLSIHIVRQLPDDLYDLLVDHPIADISSQDEFV</sequence>
<dbReference type="STRING" id="670386.D3B513"/>
<evidence type="ECO:0000313" key="7">
    <source>
        <dbReference type="EMBL" id="EFA83505.1"/>
    </source>
</evidence>
<comment type="caution">
    <text evidence="7">The sequence shown here is derived from an EMBL/GenBank/DDBJ whole genome shotgun (WGS) entry which is preliminary data.</text>
</comment>
<evidence type="ECO:0000256" key="3">
    <source>
        <dbReference type="ARBA" id="ARBA00023212"/>
    </source>
</evidence>
<organism evidence="7 8">
    <name type="scientific">Heterostelium pallidum (strain ATCC 26659 / Pp 5 / PN500)</name>
    <name type="common">Cellular slime mold</name>
    <name type="synonym">Polysphondylium pallidum</name>
    <dbReference type="NCBI Taxonomy" id="670386"/>
    <lineage>
        <taxon>Eukaryota</taxon>
        <taxon>Amoebozoa</taxon>
        <taxon>Evosea</taxon>
        <taxon>Eumycetozoa</taxon>
        <taxon>Dictyostelia</taxon>
        <taxon>Acytosteliales</taxon>
        <taxon>Acytosteliaceae</taxon>
        <taxon>Heterostelium</taxon>
    </lineage>
</organism>
<dbReference type="GO" id="GO:0005096">
    <property type="term" value="F:GTPase activator activity"/>
    <property type="evidence" value="ECO:0007669"/>
    <property type="project" value="TreeGrafter"/>
</dbReference>
<comment type="similarity">
    <text evidence="5">Belongs to the BUB2 family.</text>
</comment>
<name>D3B513_HETP5</name>
<evidence type="ECO:0000256" key="4">
    <source>
        <dbReference type="ARBA" id="ARBA00023306"/>
    </source>
</evidence>
<gene>
    <name evidence="7" type="primary">bub2</name>
    <name evidence="7" type="ORF">PPL_03489</name>
</gene>
<dbReference type="Gene3D" id="1.10.8.270">
    <property type="entry name" value="putative rabgap domain of human tbc1 domain family member 14 like domains"/>
    <property type="match status" value="1"/>
</dbReference>
<feature type="domain" description="Rab-GAP TBC" evidence="6">
    <location>
        <begin position="107"/>
        <end position="292"/>
    </location>
</feature>
<keyword evidence="3" id="KW-0206">Cytoskeleton</keyword>
<dbReference type="InterPro" id="IPR035969">
    <property type="entry name" value="Rab-GAP_TBC_sf"/>
</dbReference>
<dbReference type="Proteomes" id="UP000001396">
    <property type="component" value="Unassembled WGS sequence"/>
</dbReference>
<dbReference type="EMBL" id="ADBJ01000011">
    <property type="protein sequence ID" value="EFA83505.1"/>
    <property type="molecule type" value="Genomic_DNA"/>
</dbReference>
<dbReference type="GeneID" id="31359009"/>
<dbReference type="Pfam" id="PF00566">
    <property type="entry name" value="RabGAP-TBC"/>
    <property type="match status" value="1"/>
</dbReference>
<dbReference type="FunFam" id="1.10.8.270:FF:000035">
    <property type="entry name" value="Cell cycle arrest protein BUB2"/>
    <property type="match status" value="1"/>
</dbReference>
<dbReference type="GO" id="GO:0005856">
    <property type="term" value="C:cytoskeleton"/>
    <property type="evidence" value="ECO:0007669"/>
    <property type="project" value="UniProtKB-SubCell"/>
</dbReference>
<dbReference type="SMART" id="SM00164">
    <property type="entry name" value="TBC"/>
    <property type="match status" value="1"/>
</dbReference>
<evidence type="ECO:0000256" key="1">
    <source>
        <dbReference type="ARBA" id="ARBA00004245"/>
    </source>
</evidence>
<dbReference type="AlphaFoldDB" id="D3B513"/>
<dbReference type="PANTHER" id="PTHR22957:SF263">
    <property type="entry name" value="MITOTIC CHECK POINT PROTEIN BUB2"/>
    <property type="match status" value="1"/>
</dbReference>
<proteinExistence type="inferred from homology"/>
<keyword evidence="8" id="KW-1185">Reference proteome</keyword>
<dbReference type="PANTHER" id="PTHR22957">
    <property type="entry name" value="TBC1 DOMAIN FAMILY MEMBER GTPASE-ACTIVATING PROTEIN"/>
    <property type="match status" value="1"/>
</dbReference>
<reference evidence="7 8" key="1">
    <citation type="journal article" date="2011" name="Genome Res.">
        <title>Phylogeny-wide analysis of social amoeba genomes highlights ancient origins for complex intercellular communication.</title>
        <authorList>
            <person name="Heidel A.J."/>
            <person name="Lawal H.M."/>
            <person name="Felder M."/>
            <person name="Schilde C."/>
            <person name="Helps N.R."/>
            <person name="Tunggal B."/>
            <person name="Rivero F."/>
            <person name="John U."/>
            <person name="Schleicher M."/>
            <person name="Eichinger L."/>
            <person name="Platzer M."/>
            <person name="Noegel A.A."/>
            <person name="Schaap P."/>
            <person name="Gloeckner G."/>
        </authorList>
    </citation>
    <scope>NUCLEOTIDE SEQUENCE [LARGE SCALE GENOMIC DNA]</scope>
    <source>
        <strain evidence="8">ATCC 26659 / Pp 5 / PN500</strain>
    </source>
</reference>
<evidence type="ECO:0000313" key="8">
    <source>
        <dbReference type="Proteomes" id="UP000001396"/>
    </source>
</evidence>
<dbReference type="SUPFAM" id="SSF47923">
    <property type="entry name" value="Ypt/Rab-GAP domain of gyp1p"/>
    <property type="match status" value="2"/>
</dbReference>